<dbReference type="InterPro" id="IPR016181">
    <property type="entry name" value="Acyl_CoA_acyltransferase"/>
</dbReference>
<dbReference type="EMBL" id="CAMXCT010002545">
    <property type="protein sequence ID" value="CAI3998793.1"/>
    <property type="molecule type" value="Genomic_DNA"/>
</dbReference>
<proteinExistence type="predicted"/>
<dbReference type="EMBL" id="CAMXCT030002545">
    <property type="protein sequence ID" value="CAL4786105.1"/>
    <property type="molecule type" value="Genomic_DNA"/>
</dbReference>
<keyword evidence="7" id="KW-1185">Reference proteome</keyword>
<dbReference type="InterPro" id="IPR000315">
    <property type="entry name" value="Znf_B-box"/>
</dbReference>
<reference evidence="4" key="1">
    <citation type="submission" date="2022-10" db="EMBL/GenBank/DDBJ databases">
        <authorList>
            <person name="Chen Y."/>
            <person name="Dougan E. K."/>
            <person name="Chan C."/>
            <person name="Rhodes N."/>
            <person name="Thang M."/>
        </authorList>
    </citation>
    <scope>NUCLEOTIDE SEQUENCE</scope>
</reference>
<evidence type="ECO:0000259" key="3">
    <source>
        <dbReference type="PROSITE" id="PS50119"/>
    </source>
</evidence>
<keyword evidence="1" id="KW-0862">Zinc</keyword>
<evidence type="ECO:0000256" key="1">
    <source>
        <dbReference type="PROSITE-ProRule" id="PRU00024"/>
    </source>
</evidence>
<dbReference type="GO" id="GO:0008270">
    <property type="term" value="F:zinc ion binding"/>
    <property type="evidence" value="ECO:0007669"/>
    <property type="project" value="UniProtKB-KW"/>
</dbReference>
<feature type="compositionally biased region" description="Polar residues" evidence="2">
    <location>
        <begin position="388"/>
        <end position="399"/>
    </location>
</feature>
<evidence type="ECO:0000313" key="6">
    <source>
        <dbReference type="EMBL" id="CAL4786105.1"/>
    </source>
</evidence>
<dbReference type="AlphaFoldDB" id="A0A9P1G3L1"/>
<feature type="region of interest" description="Disordered" evidence="2">
    <location>
        <begin position="374"/>
        <end position="399"/>
    </location>
</feature>
<dbReference type="SUPFAM" id="SSF55729">
    <property type="entry name" value="Acyl-CoA N-acyltransferases (Nat)"/>
    <property type="match status" value="1"/>
</dbReference>
<keyword evidence="1" id="KW-0479">Metal-binding</keyword>
<feature type="domain" description="B box-type" evidence="3">
    <location>
        <begin position="16"/>
        <end position="58"/>
    </location>
</feature>
<accession>A0A9P1G3L1</accession>
<name>A0A9P1G3L1_9DINO</name>
<comment type="caution">
    <text evidence="4">The sequence shown here is derived from an EMBL/GenBank/DDBJ whole genome shotgun (WGS) entry which is preliminary data.</text>
</comment>
<dbReference type="InterPro" id="IPR001202">
    <property type="entry name" value="WW_dom"/>
</dbReference>
<evidence type="ECO:0000313" key="4">
    <source>
        <dbReference type="EMBL" id="CAI3998793.1"/>
    </source>
</evidence>
<feature type="compositionally biased region" description="Basic and acidic residues" evidence="2">
    <location>
        <begin position="375"/>
        <end position="385"/>
    </location>
</feature>
<dbReference type="CDD" id="cd04301">
    <property type="entry name" value="NAT_SF"/>
    <property type="match status" value="1"/>
</dbReference>
<dbReference type="CDD" id="cd00201">
    <property type="entry name" value="WW"/>
    <property type="match status" value="1"/>
</dbReference>
<protein>
    <submittedName>
        <fullName evidence="6">WW domain-containing protein</fullName>
    </submittedName>
</protein>
<evidence type="ECO:0000313" key="5">
    <source>
        <dbReference type="EMBL" id="CAL1152168.1"/>
    </source>
</evidence>
<keyword evidence="1" id="KW-0863">Zinc-finger</keyword>
<dbReference type="PROSITE" id="PS50119">
    <property type="entry name" value="ZF_BBOX"/>
    <property type="match status" value="1"/>
</dbReference>
<dbReference type="PROSITE" id="PS00028">
    <property type="entry name" value="ZINC_FINGER_C2H2_1"/>
    <property type="match status" value="1"/>
</dbReference>
<dbReference type="OrthoDB" id="427044at2759"/>
<gene>
    <name evidence="4" type="ORF">C1SCF055_LOCUS25065</name>
</gene>
<sequence>MHVFATRCRACYFLGRYCVECLHTEANVAHLYCPECGDSLCLNCFEKLHAKGHRATHEPNHFILCVMCKVMPAKLQCTYTRGKYCSDCYHRKHAKTLPKFLDLKPLKIDYKRSAKLEREEKARKEGKQLESPLTIIDPEAKETFSKPAPLETTLGEKWHAFYDLRGVKYYYNFETQESMRRPQDDLVIQEEPEDTAFAAQRKEILMKMALSKEPRLMPQWEEGKERERSKGAIRSKGVGHEMSSEVRIAWVVGRPRRHDLLLPYCFRPVSDPFKQEFMHGAGPYDVDVGDTTEDDIWSSEDWSLFVDGFDAVCSVIRGDRRASFTESTSKMWPNAQGRSSHVLVLYRDLQLRRLRTTPAGDRLLKVHFPVPGELDESRKTHDPFDPFRQTSGHQTQPHRLSVHSATPQDLETLQDALQQPSDGLNPELHVLLLSETAEPMENLMGCASYEYLGIFGQRVCYICVAEPFRRRGVSKLLMSTLQKQMEERAAKPLASWQKDH</sequence>
<dbReference type="Proteomes" id="UP001152797">
    <property type="component" value="Unassembled WGS sequence"/>
</dbReference>
<organism evidence="4">
    <name type="scientific">Cladocopium goreaui</name>
    <dbReference type="NCBI Taxonomy" id="2562237"/>
    <lineage>
        <taxon>Eukaryota</taxon>
        <taxon>Sar</taxon>
        <taxon>Alveolata</taxon>
        <taxon>Dinophyceae</taxon>
        <taxon>Suessiales</taxon>
        <taxon>Symbiodiniaceae</taxon>
        <taxon>Cladocopium</taxon>
    </lineage>
</organism>
<evidence type="ECO:0000256" key="2">
    <source>
        <dbReference type="SAM" id="MobiDB-lite"/>
    </source>
</evidence>
<reference evidence="5" key="2">
    <citation type="submission" date="2024-04" db="EMBL/GenBank/DDBJ databases">
        <authorList>
            <person name="Chen Y."/>
            <person name="Shah S."/>
            <person name="Dougan E. K."/>
            <person name="Thang M."/>
            <person name="Chan C."/>
        </authorList>
    </citation>
    <scope>NUCLEOTIDE SEQUENCE [LARGE SCALE GENOMIC DNA]</scope>
</reference>
<dbReference type="EMBL" id="CAMXCT020002545">
    <property type="protein sequence ID" value="CAL1152168.1"/>
    <property type="molecule type" value="Genomic_DNA"/>
</dbReference>
<dbReference type="InterPro" id="IPR013087">
    <property type="entry name" value="Znf_C2H2_type"/>
</dbReference>
<evidence type="ECO:0000313" key="7">
    <source>
        <dbReference type="Proteomes" id="UP001152797"/>
    </source>
</evidence>